<dbReference type="RefSeq" id="WP_085241081.1">
    <property type="nucleotide sequence ID" value="NZ_LQPE01000050.1"/>
</dbReference>
<protein>
    <submittedName>
        <fullName evidence="1">Uncharacterized protein</fullName>
    </submittedName>
</protein>
<dbReference type="AlphaFoldDB" id="A0A1X1Y7Z9"/>
<reference evidence="1 2" key="1">
    <citation type="submission" date="2016-01" db="EMBL/GenBank/DDBJ databases">
        <title>The new phylogeny of the genus Mycobacterium.</title>
        <authorList>
            <person name="Tarcisio F."/>
            <person name="Conor M."/>
            <person name="Antonella G."/>
            <person name="Elisabetta G."/>
            <person name="Giulia F.S."/>
            <person name="Sara T."/>
            <person name="Anna F."/>
            <person name="Clotilde B."/>
            <person name="Roberto B."/>
            <person name="Veronica D.S."/>
            <person name="Fabio R."/>
            <person name="Monica P."/>
            <person name="Olivier J."/>
            <person name="Enrico T."/>
            <person name="Nicola S."/>
        </authorList>
    </citation>
    <scope>NUCLEOTIDE SEQUENCE [LARGE SCALE GENOMIC DNA]</scope>
    <source>
        <strain evidence="1 2">DSM 45166</strain>
    </source>
</reference>
<evidence type="ECO:0000313" key="1">
    <source>
        <dbReference type="EMBL" id="ORW07195.1"/>
    </source>
</evidence>
<gene>
    <name evidence="1" type="ORF">AWC14_24970</name>
</gene>
<dbReference type="Proteomes" id="UP000193487">
    <property type="component" value="Unassembled WGS sequence"/>
</dbReference>
<name>A0A1X1Y7Z9_9MYCO</name>
<evidence type="ECO:0000313" key="2">
    <source>
        <dbReference type="Proteomes" id="UP000193487"/>
    </source>
</evidence>
<proteinExistence type="predicted"/>
<keyword evidence="2" id="KW-1185">Reference proteome</keyword>
<dbReference type="EMBL" id="LQPE01000050">
    <property type="protein sequence ID" value="ORW07195.1"/>
    <property type="molecule type" value="Genomic_DNA"/>
</dbReference>
<dbReference type="OrthoDB" id="4464504at2"/>
<organism evidence="1 2">
    <name type="scientific">Mycobacterium kyorinense</name>
    <dbReference type="NCBI Taxonomy" id="487514"/>
    <lineage>
        <taxon>Bacteria</taxon>
        <taxon>Bacillati</taxon>
        <taxon>Actinomycetota</taxon>
        <taxon>Actinomycetes</taxon>
        <taxon>Mycobacteriales</taxon>
        <taxon>Mycobacteriaceae</taxon>
        <taxon>Mycobacterium</taxon>
    </lineage>
</organism>
<comment type="caution">
    <text evidence="1">The sequence shown here is derived from an EMBL/GenBank/DDBJ whole genome shotgun (WGS) entry which is preliminary data.</text>
</comment>
<accession>A0A1X1Y7Z9</accession>
<sequence length="93" mass="10175">MIHEWAAISGNYLPESPYRPIGLLGAILRWHGNLQAPPGAAERARDAERAAVRAAVDACPVCDASGWIELADGLHRCRRHLNFGADQRFTDNA</sequence>